<keyword evidence="1" id="KW-0812">Transmembrane</keyword>
<evidence type="ECO:0000313" key="3">
    <source>
        <dbReference type="Proteomes" id="UP001597319"/>
    </source>
</evidence>
<name>A0ABW5LHA8_9FLAO</name>
<accession>A0ABW5LHA8</accession>
<dbReference type="EMBL" id="JBHULE010000019">
    <property type="protein sequence ID" value="MFD2563234.1"/>
    <property type="molecule type" value="Genomic_DNA"/>
</dbReference>
<evidence type="ECO:0000256" key="1">
    <source>
        <dbReference type="SAM" id="Phobius"/>
    </source>
</evidence>
<keyword evidence="1" id="KW-1133">Transmembrane helix</keyword>
<gene>
    <name evidence="2" type="ORF">ACFSR1_11205</name>
</gene>
<evidence type="ECO:0000313" key="2">
    <source>
        <dbReference type="EMBL" id="MFD2563234.1"/>
    </source>
</evidence>
<dbReference type="RefSeq" id="WP_378292487.1">
    <property type="nucleotide sequence ID" value="NZ_JBHULE010000019.1"/>
</dbReference>
<feature type="transmembrane region" description="Helical" evidence="1">
    <location>
        <begin position="9"/>
        <end position="26"/>
    </location>
</feature>
<dbReference type="Proteomes" id="UP001597319">
    <property type="component" value="Unassembled WGS sequence"/>
</dbReference>
<sequence length="138" mass="16196">MSTQKTGKIFFSISFVLFVIFMWAMIQTFKPVRNVQPEDVIEITGIVAKIEEGSGFDIAITLENDDHYYYINRGLEQGLSVEDLQKEILNKKVTLYPIHRWTIFTRDKIMGHISKLMIEDRVIFNELKNDIHEQTIQQ</sequence>
<proteinExistence type="predicted"/>
<keyword evidence="3" id="KW-1185">Reference proteome</keyword>
<organism evidence="2 3">
    <name type="scientific">Aquimarina rubra</name>
    <dbReference type="NCBI Taxonomy" id="1920033"/>
    <lineage>
        <taxon>Bacteria</taxon>
        <taxon>Pseudomonadati</taxon>
        <taxon>Bacteroidota</taxon>
        <taxon>Flavobacteriia</taxon>
        <taxon>Flavobacteriales</taxon>
        <taxon>Flavobacteriaceae</taxon>
        <taxon>Aquimarina</taxon>
    </lineage>
</organism>
<reference evidence="3" key="1">
    <citation type="journal article" date="2019" name="Int. J. Syst. Evol. Microbiol.">
        <title>The Global Catalogue of Microorganisms (GCM) 10K type strain sequencing project: providing services to taxonomists for standard genome sequencing and annotation.</title>
        <authorList>
            <consortium name="The Broad Institute Genomics Platform"/>
            <consortium name="The Broad Institute Genome Sequencing Center for Infectious Disease"/>
            <person name="Wu L."/>
            <person name="Ma J."/>
        </authorList>
    </citation>
    <scope>NUCLEOTIDE SEQUENCE [LARGE SCALE GENOMIC DNA]</scope>
    <source>
        <strain evidence="3">KCTC 52274</strain>
    </source>
</reference>
<comment type="caution">
    <text evidence="2">The sequence shown here is derived from an EMBL/GenBank/DDBJ whole genome shotgun (WGS) entry which is preliminary data.</text>
</comment>
<keyword evidence="1" id="KW-0472">Membrane</keyword>
<protein>
    <submittedName>
        <fullName evidence="2">Uncharacterized protein</fullName>
    </submittedName>
</protein>